<dbReference type="EMBL" id="AWUE01015255">
    <property type="protein sequence ID" value="OMO98774.1"/>
    <property type="molecule type" value="Genomic_DNA"/>
</dbReference>
<sequence length="40" mass="4568">MLYCEVLFEDDAELAGLKLSQTSVAELANSNLLNWHKWTN</sequence>
<evidence type="ECO:0000313" key="2">
    <source>
        <dbReference type="Proteomes" id="UP000187203"/>
    </source>
</evidence>
<dbReference type="AlphaFoldDB" id="A0A1R3JVE1"/>
<comment type="caution">
    <text evidence="1">The sequence shown here is derived from an EMBL/GenBank/DDBJ whole genome shotgun (WGS) entry which is preliminary data.</text>
</comment>
<reference evidence="2" key="1">
    <citation type="submission" date="2013-09" db="EMBL/GenBank/DDBJ databases">
        <title>Corchorus olitorius genome sequencing.</title>
        <authorList>
            <person name="Alam M."/>
            <person name="Haque M.S."/>
            <person name="Islam M.S."/>
            <person name="Emdad E.M."/>
            <person name="Islam M.M."/>
            <person name="Ahmed B."/>
            <person name="Halim A."/>
            <person name="Hossen Q.M.M."/>
            <person name="Hossain M.Z."/>
            <person name="Ahmed R."/>
            <person name="Khan M.M."/>
            <person name="Islam R."/>
            <person name="Rashid M.M."/>
            <person name="Khan S.A."/>
            <person name="Rahman M.S."/>
            <person name="Alam M."/>
            <person name="Yahiya A.S."/>
            <person name="Khan M.S."/>
            <person name="Azam M.S."/>
            <person name="Haque T."/>
            <person name="Lashkar M.Z.H."/>
            <person name="Akhand A.I."/>
            <person name="Morshed G."/>
            <person name="Roy S."/>
            <person name="Uddin K.S."/>
            <person name="Rabeya T."/>
            <person name="Hossain A.S."/>
            <person name="Chowdhury A."/>
            <person name="Snigdha A.R."/>
            <person name="Mortoza M.S."/>
            <person name="Matin S.A."/>
            <person name="Hoque S.M.E."/>
            <person name="Islam M.K."/>
            <person name="Roy D.K."/>
            <person name="Haider R."/>
            <person name="Moosa M.M."/>
            <person name="Elias S.M."/>
            <person name="Hasan A.M."/>
            <person name="Jahan S."/>
            <person name="Shafiuddin M."/>
            <person name="Mahmood N."/>
            <person name="Shommy N.S."/>
        </authorList>
    </citation>
    <scope>NUCLEOTIDE SEQUENCE [LARGE SCALE GENOMIC DNA]</scope>
    <source>
        <strain evidence="2">cv. O-4</strain>
    </source>
</reference>
<name>A0A1R3JVE1_9ROSI</name>
<proteinExistence type="predicted"/>
<dbReference type="Proteomes" id="UP000187203">
    <property type="component" value="Unassembled WGS sequence"/>
</dbReference>
<keyword evidence="2" id="KW-1185">Reference proteome</keyword>
<protein>
    <submittedName>
        <fullName evidence="1">Uncharacterized protein</fullName>
    </submittedName>
</protein>
<gene>
    <name evidence="1" type="ORF">COLO4_13704</name>
</gene>
<evidence type="ECO:0000313" key="1">
    <source>
        <dbReference type="EMBL" id="OMO98774.1"/>
    </source>
</evidence>
<accession>A0A1R3JVE1</accession>
<organism evidence="1 2">
    <name type="scientific">Corchorus olitorius</name>
    <dbReference type="NCBI Taxonomy" id="93759"/>
    <lineage>
        <taxon>Eukaryota</taxon>
        <taxon>Viridiplantae</taxon>
        <taxon>Streptophyta</taxon>
        <taxon>Embryophyta</taxon>
        <taxon>Tracheophyta</taxon>
        <taxon>Spermatophyta</taxon>
        <taxon>Magnoliopsida</taxon>
        <taxon>eudicotyledons</taxon>
        <taxon>Gunneridae</taxon>
        <taxon>Pentapetalae</taxon>
        <taxon>rosids</taxon>
        <taxon>malvids</taxon>
        <taxon>Malvales</taxon>
        <taxon>Malvaceae</taxon>
        <taxon>Grewioideae</taxon>
        <taxon>Apeibeae</taxon>
        <taxon>Corchorus</taxon>
    </lineage>
</organism>